<protein>
    <recommendedName>
        <fullName evidence="3">Lipopolysaccharide biosynthesis protein</fullName>
    </recommendedName>
</protein>
<gene>
    <name evidence="1" type="ORF">F988_00079</name>
</gene>
<organism evidence="1 2">
    <name type="scientific">Acinetobacter parvus DSM 16617 = CIP 108168</name>
    <dbReference type="NCBI Taxonomy" id="981333"/>
    <lineage>
        <taxon>Bacteria</taxon>
        <taxon>Pseudomonadati</taxon>
        <taxon>Pseudomonadota</taxon>
        <taxon>Gammaproteobacteria</taxon>
        <taxon>Moraxellales</taxon>
        <taxon>Moraxellaceae</taxon>
        <taxon>Acinetobacter</taxon>
    </lineage>
</organism>
<sequence>MSSLESLHGKNILFFCVQTFNLEKDIIQQLEKHGAFVTYYDERPENNNFTKGMIRLKRGFLEKKINDYYTTILAEIKDKKFDFLFVNRGEVVTRDFMEKFIKLQPNCKRIFYTWDSIGNHSHCLGILDLFHKRFTFDQNDAKKYQLGFRPLYFTDRFREIYNSKIEKTIDLLFLGTAHSDRYIVSNNIAKWCEIHELNAFNYYYMQGRLIYFFKKFFDRTFFKFDYKKLSFKSLSITEIVDFYAKSNVILDISHPGQSGLTMRTFEAIGAGKKLITTNTNVVNYPFYNPNNIYVIRRDVVELDGIFFVNQYQPLSADLYERCSIDGWVEDVFIGDELNYWSEKLKNIKS</sequence>
<dbReference type="EMBL" id="APOM01000002">
    <property type="protein sequence ID" value="ENU37645.1"/>
    <property type="molecule type" value="Genomic_DNA"/>
</dbReference>
<reference evidence="1 2" key="1">
    <citation type="submission" date="2013-02" db="EMBL/GenBank/DDBJ databases">
        <title>The Genome Sequence of Acinetobacter parvus CIP 108168.</title>
        <authorList>
            <consortium name="The Broad Institute Genome Sequencing Platform"/>
            <consortium name="The Broad Institute Genome Sequencing Center for Infectious Disease"/>
            <person name="Cerqueira G."/>
            <person name="Feldgarden M."/>
            <person name="Courvalin P."/>
            <person name="Perichon B."/>
            <person name="Grillot-Courvalin C."/>
            <person name="Clermont D."/>
            <person name="Rocha E."/>
            <person name="Yoon E.-J."/>
            <person name="Nemec A."/>
            <person name="Walker B."/>
            <person name="Young S.K."/>
            <person name="Zeng Q."/>
            <person name="Gargeya S."/>
            <person name="Fitzgerald M."/>
            <person name="Haas B."/>
            <person name="Abouelleil A."/>
            <person name="Alvarado L."/>
            <person name="Arachchi H.M."/>
            <person name="Berlin A.M."/>
            <person name="Chapman S.B."/>
            <person name="Dewar J."/>
            <person name="Goldberg J."/>
            <person name="Griggs A."/>
            <person name="Gujja S."/>
            <person name="Hansen M."/>
            <person name="Howarth C."/>
            <person name="Imamovic A."/>
            <person name="Larimer J."/>
            <person name="McCowan C."/>
            <person name="Murphy C."/>
            <person name="Neiman D."/>
            <person name="Pearson M."/>
            <person name="Priest M."/>
            <person name="Roberts A."/>
            <person name="Saif S."/>
            <person name="Shea T."/>
            <person name="Sisk P."/>
            <person name="Sykes S."/>
            <person name="Wortman J."/>
            <person name="Nusbaum C."/>
            <person name="Birren B."/>
        </authorList>
    </citation>
    <scope>NUCLEOTIDE SEQUENCE [LARGE SCALE GENOMIC DNA]</scope>
    <source>
        <strain evidence="1 2">CIP 108168</strain>
    </source>
</reference>
<evidence type="ECO:0000313" key="1">
    <source>
        <dbReference type="EMBL" id="ENU37645.1"/>
    </source>
</evidence>
<evidence type="ECO:0000313" key="2">
    <source>
        <dbReference type="Proteomes" id="UP000023776"/>
    </source>
</evidence>
<proteinExistence type="predicted"/>
<keyword evidence="2" id="KW-1185">Reference proteome</keyword>
<dbReference type="HOGENOM" id="CLU_066435_1_0_6"/>
<dbReference type="RefSeq" id="WP_004680132.1">
    <property type="nucleotide sequence ID" value="NZ_KB849207.1"/>
</dbReference>
<dbReference type="PATRIC" id="fig|981333.9.peg.76"/>
<dbReference type="GeneID" id="99691238"/>
<comment type="caution">
    <text evidence="1">The sequence shown here is derived from an EMBL/GenBank/DDBJ whole genome shotgun (WGS) entry which is preliminary data.</text>
</comment>
<accession>N8QGG5</accession>
<name>N8QGG5_9GAMM</name>
<dbReference type="AlphaFoldDB" id="N8QGG5"/>
<evidence type="ECO:0008006" key="3">
    <source>
        <dbReference type="Google" id="ProtNLM"/>
    </source>
</evidence>
<dbReference type="Proteomes" id="UP000023776">
    <property type="component" value="Unassembled WGS sequence"/>
</dbReference>